<dbReference type="KEGG" id="sri:SELR_13100"/>
<reference evidence="1 2" key="1">
    <citation type="submission" date="2011-10" db="EMBL/GenBank/DDBJ databases">
        <title>Whole genome sequence of Selenomonas ruminantium subsp. lactilytica TAM6421.</title>
        <authorList>
            <person name="Oguchi A."/>
            <person name="Ankai A."/>
            <person name="Kaneko J."/>
            <person name="Yamada-Narita S."/>
            <person name="Fukui S."/>
            <person name="Takahashi M."/>
            <person name="Onodera T."/>
            <person name="Kojima S."/>
            <person name="Fushimi T."/>
            <person name="Abe N."/>
            <person name="Kamio Y."/>
            <person name="Yamazaki S."/>
            <person name="Fujita N."/>
        </authorList>
    </citation>
    <scope>NUCLEOTIDE SEQUENCE [LARGE SCALE GENOMIC DNA]</scope>
    <source>
        <strain evidence="2">NBRC 103574 / TAM6421</strain>
    </source>
</reference>
<gene>
    <name evidence="1" type="ordered locus">SELR_13100</name>
</gene>
<dbReference type="Proteomes" id="UP000007887">
    <property type="component" value="Chromosome"/>
</dbReference>
<proteinExistence type="predicted"/>
<name>I0GQI1_SELRL</name>
<dbReference type="HOGENOM" id="CLU_2755594_0_0_9"/>
<organism evidence="1 2">
    <name type="scientific">Selenomonas ruminantium subsp. lactilytica (strain NBRC 103574 / TAM6421)</name>
    <dbReference type="NCBI Taxonomy" id="927704"/>
    <lineage>
        <taxon>Bacteria</taxon>
        <taxon>Bacillati</taxon>
        <taxon>Bacillota</taxon>
        <taxon>Negativicutes</taxon>
        <taxon>Selenomonadales</taxon>
        <taxon>Selenomonadaceae</taxon>
        <taxon>Selenomonas</taxon>
    </lineage>
</organism>
<accession>I0GQI1</accession>
<dbReference type="EMBL" id="AP012292">
    <property type="protein sequence ID" value="BAL83018.1"/>
    <property type="molecule type" value="Genomic_DNA"/>
</dbReference>
<dbReference type="AlphaFoldDB" id="I0GQI1"/>
<protein>
    <submittedName>
        <fullName evidence="1">Uncharacterized protein</fullName>
    </submittedName>
</protein>
<evidence type="ECO:0000313" key="2">
    <source>
        <dbReference type="Proteomes" id="UP000007887"/>
    </source>
</evidence>
<sequence length="70" mass="8026">MSLNLDVMIRTKLGEAYAMSPWTEDKLDEMLQLIEDYAEQRYKEGYQEAIVDAQSVAQNVSFGIEGINHQ</sequence>
<evidence type="ECO:0000313" key="1">
    <source>
        <dbReference type="EMBL" id="BAL83018.1"/>
    </source>
</evidence>